<dbReference type="EMBL" id="AC012463">
    <property type="protein sequence ID" value="AAF99801.1"/>
    <property type="molecule type" value="Genomic_DNA"/>
</dbReference>
<feature type="domain" description="Reverse transcriptase zinc-binding" evidence="1">
    <location>
        <begin position="23"/>
        <end position="64"/>
    </location>
</feature>
<dbReference type="Pfam" id="PF13966">
    <property type="entry name" value="zf-RVT"/>
    <property type="match status" value="1"/>
</dbReference>
<dbReference type="AlphaFoldDB" id="Q9FZF6"/>
<reference evidence="2" key="2">
    <citation type="submission" date="2000-08" db="EMBL/GenBank/DDBJ databases">
        <title>Genomic sequence for Arabidopsis thaliana BAC T2E6 from chromosome I.</title>
        <authorList>
            <person name="Chao Q."/>
            <person name="Brooks S."/>
            <person name="Buehler E."/>
            <person name="Johnson-Hopson C."/>
            <person name="Khan S."/>
            <person name="Kim C."/>
            <person name="Shinn P."/>
            <person name="Altafi H."/>
            <person name="Bei Q."/>
            <person name="Chin C."/>
            <person name="Chiou J."/>
            <person name="Choi E."/>
            <person name="Conn L."/>
            <person name="Conway A."/>
            <person name="Gonzales A."/>
            <person name="Hansen N."/>
            <person name="Howng B."/>
            <person name="Koo T."/>
            <person name="Lam B."/>
            <person name="Lee J."/>
            <person name="Lenz C."/>
            <person name="Li J."/>
            <person name="Liu A."/>
            <person name="Liu K."/>
            <person name="Liu S."/>
            <person name="Mukharsky N."/>
            <person name="Nguyen M."/>
            <person name="Palm C."/>
            <person name="Pham P."/>
            <person name="Sakano H."/>
            <person name="Schwartz J."/>
            <person name="Southwick A."/>
            <person name="Thaveri A."/>
            <person name="Toriumi M."/>
            <person name="Vaysberg M."/>
            <person name="Yu G."/>
            <person name="Federspiel N.A."/>
            <person name="Theologis A."/>
            <person name="Ecker J.R."/>
        </authorList>
    </citation>
    <scope>NUCLEOTIDE SEQUENCE</scope>
</reference>
<organism evidence="2">
    <name type="scientific">Arabidopsis thaliana</name>
    <name type="common">Mouse-ear cress</name>
    <dbReference type="NCBI Taxonomy" id="3702"/>
    <lineage>
        <taxon>Eukaryota</taxon>
        <taxon>Viridiplantae</taxon>
        <taxon>Streptophyta</taxon>
        <taxon>Embryophyta</taxon>
        <taxon>Tracheophyta</taxon>
        <taxon>Spermatophyta</taxon>
        <taxon>Magnoliopsida</taxon>
        <taxon>eudicotyledons</taxon>
        <taxon>Gunneridae</taxon>
        <taxon>Pentapetalae</taxon>
        <taxon>rosids</taxon>
        <taxon>malvids</taxon>
        <taxon>Brassicales</taxon>
        <taxon>Brassicaceae</taxon>
        <taxon>Camelineae</taxon>
        <taxon>Arabidopsis</taxon>
    </lineage>
</organism>
<sequence length="165" mass="19513">MKPCCEACCFSLCHMEKMKPCWLSTGDRMQFWNNGSDVKCTFCSTSIETRDHLFFSCSYASSIWTAIAKNVLQHRFSTDWQAIVNYISETQTDRIRSFLSRYIFQLTVHTVWKERNDRRHGEEPRTSANLISWMDKQIRNQLSIIISTGDRRYENGLQVWFSTRL</sequence>
<reference evidence="2" key="3">
    <citation type="submission" date="2000-08" db="EMBL/GenBank/DDBJ databases">
        <authorList>
            <person name="Cheuk R."/>
            <person name="Shinn P."/>
            <person name="Brooks S."/>
            <person name="Buehler E."/>
            <person name="Chao Q."/>
            <person name="Johnson-Hopson C."/>
            <person name="Khan S."/>
            <person name="Kim C."/>
            <person name="Altafi H."/>
            <person name="Bei B."/>
            <person name="Chin C."/>
            <person name="Chiou J."/>
            <person name="Choi E."/>
            <person name="Conn L."/>
            <person name="Conway A."/>
            <person name="Gonzalez A."/>
            <person name="Hansen N."/>
            <person name="Howing B."/>
            <person name="Koo T."/>
            <person name="Lam B."/>
            <person name="Lee J."/>
            <person name="Lenz C."/>
            <person name="Li J."/>
            <person name="Liu A."/>
            <person name="Liu J."/>
            <person name="Liu S."/>
            <person name="Mukharsky N."/>
            <person name="Nguyen M."/>
            <person name="Palm C."/>
            <person name="Pham P."/>
            <person name="Sakano H."/>
            <person name="Schwartz J."/>
            <person name="Southwick A."/>
            <person name="Thaveri A."/>
            <person name="Toriumi M."/>
            <person name="Vaysberg M."/>
            <person name="Yu G."/>
            <person name="Davis R."/>
            <person name="Federspiel N."/>
            <person name="Theologis A."/>
            <person name="Ecker J."/>
        </authorList>
    </citation>
    <scope>NUCLEOTIDE SEQUENCE</scope>
</reference>
<evidence type="ECO:0000313" key="2">
    <source>
        <dbReference type="EMBL" id="AAF99801.1"/>
    </source>
</evidence>
<proteinExistence type="predicted"/>
<name>Q9FZF6_ARATH</name>
<accession>Q9FZF6</accession>
<dbReference type="InterPro" id="IPR026960">
    <property type="entry name" value="RVT-Znf"/>
</dbReference>
<protein>
    <submittedName>
        <fullName evidence="2">T2E6.13</fullName>
    </submittedName>
</protein>
<reference key="1">
    <citation type="journal article" date="2000" name="Nature">
        <title>Sequence and analysis of chromosome 1 of the plant Arabidopsis thaliana.</title>
        <authorList>
            <person name="Theologis A."/>
            <person name="Ecker J.R."/>
            <person name="Palm C.J."/>
            <person name="Federspiel N.A."/>
            <person name="Kaul S."/>
            <person name="White O."/>
            <person name="Alonso J."/>
            <person name="Altafi H."/>
            <person name="Araujo R."/>
            <person name="Bowman C.L."/>
            <person name="Brooks S.Y."/>
            <person name="Buehler E."/>
            <person name="Chan A."/>
            <person name="Chao Q."/>
            <person name="Chen H."/>
            <person name="Cheuk R.F."/>
            <person name="Chin C.W."/>
            <person name="Chung M.K."/>
            <person name="Conn L."/>
            <person name="Conway A.B."/>
            <person name="Conway A.R."/>
            <person name="Creasy T.H."/>
            <person name="Dewar K."/>
            <person name="Dunn P."/>
            <person name="Etgu P."/>
            <person name="Feldblyum T.V."/>
            <person name="Feng J."/>
            <person name="Fong B."/>
            <person name="Fujii C.Y."/>
            <person name="Gill J.E."/>
            <person name="Goldsmith A.D."/>
            <person name="Haas B."/>
            <person name="Hansen N.F."/>
            <person name="Hughes B."/>
            <person name="Huizar L."/>
            <person name="Hunter J.L."/>
            <person name="Jenkins J."/>
            <person name="Johnson-Hopson C."/>
            <person name="Khan S."/>
            <person name="Khaykin E."/>
            <person name="Kim C.J."/>
            <person name="Koo H.L."/>
            <person name="Kremenetskaia I."/>
            <person name="Kurtz D.B."/>
            <person name="Kwan A."/>
            <person name="Lam B."/>
            <person name="Langin-Hooper S."/>
            <person name="Lee A."/>
            <person name="Lee J.M."/>
            <person name="Lenz C.A."/>
            <person name="Li J.H."/>
            <person name="Li Y."/>
            <person name="Lin X."/>
            <person name="Liu S.X."/>
            <person name="Liu Z.A."/>
            <person name="Luros J.S."/>
            <person name="Maiti R."/>
            <person name="Marziali A."/>
            <person name="Militscher J."/>
            <person name="Miranda M."/>
            <person name="Nguyen M."/>
            <person name="Nierman W.C."/>
            <person name="Osborne B.I."/>
            <person name="Pai G."/>
            <person name="Peterson J."/>
            <person name="Pham P.K."/>
            <person name="Rizzo M."/>
            <person name="Rooney T."/>
            <person name="Rowley D."/>
            <person name="Sakano H."/>
            <person name="Salzberg S.L."/>
            <person name="Schwartz J.R."/>
            <person name="Shinn P."/>
            <person name="Southwick A.M."/>
            <person name="Sun H."/>
            <person name="Tallon L.J."/>
            <person name="Tambunga G."/>
            <person name="Toriumi M.J."/>
            <person name="Town C.D."/>
            <person name="Utterback T."/>
            <person name="Van Aken S."/>
            <person name="Vaysberg M."/>
            <person name="Vysotskaia V.S."/>
            <person name="Walker M."/>
            <person name="Wu D."/>
            <person name="Yu G."/>
            <person name="Fraser C.M."/>
            <person name="Venter J.C."/>
            <person name="Davis R.W."/>
        </authorList>
    </citation>
    <scope>NUCLEOTIDE SEQUENCE [LARGE SCALE GENOMIC DNA]</scope>
    <source>
        <strain>cv. Columbia</strain>
    </source>
</reference>
<evidence type="ECO:0000259" key="1">
    <source>
        <dbReference type="Pfam" id="PF13966"/>
    </source>
</evidence>